<evidence type="ECO:0000313" key="2">
    <source>
        <dbReference type="Proteomes" id="UP001634394"/>
    </source>
</evidence>
<organism evidence="1 2">
    <name type="scientific">Sinanodonta woodiana</name>
    <name type="common">Chinese pond mussel</name>
    <name type="synonym">Anodonta woodiana</name>
    <dbReference type="NCBI Taxonomy" id="1069815"/>
    <lineage>
        <taxon>Eukaryota</taxon>
        <taxon>Metazoa</taxon>
        <taxon>Spiralia</taxon>
        <taxon>Lophotrochozoa</taxon>
        <taxon>Mollusca</taxon>
        <taxon>Bivalvia</taxon>
        <taxon>Autobranchia</taxon>
        <taxon>Heteroconchia</taxon>
        <taxon>Palaeoheterodonta</taxon>
        <taxon>Unionida</taxon>
        <taxon>Unionoidea</taxon>
        <taxon>Unionidae</taxon>
        <taxon>Unioninae</taxon>
        <taxon>Sinanodonta</taxon>
    </lineage>
</organism>
<keyword evidence="2" id="KW-1185">Reference proteome</keyword>
<dbReference type="Proteomes" id="UP001634394">
    <property type="component" value="Unassembled WGS sequence"/>
</dbReference>
<name>A0ABD3TLM2_SINWO</name>
<sequence length="273" mass="31298">FSSCTTTNDSYTWLESLDACIRINMTLASQQNVRNTTFLSPSEFEPYWIQQLDITKMFPKENYFLPYNESYSIQINNEYIPYQCTENNGRTACVEHANDDSNLIRLGSFSRIHPLLYRNYSYRLGYVNYTSLLNDKSSTTLIHCVLYYSGNVFSDDCSTRRRAICVRDEFQKYAVSKQDEGLPRYTQQPSSTTGYVILSILVIASNLYTQIHQIHAQAVRGDAVNEHDYEGLHVNNTEASTYLQLNDISLQENRHAASSNMTPLTTNKLSSAK</sequence>
<comment type="caution">
    <text evidence="1">The sequence shown here is derived from an EMBL/GenBank/DDBJ whole genome shotgun (WGS) entry which is preliminary data.</text>
</comment>
<protein>
    <submittedName>
        <fullName evidence="1">Uncharacterized protein</fullName>
    </submittedName>
</protein>
<feature type="non-terminal residue" evidence="1">
    <location>
        <position position="1"/>
    </location>
</feature>
<dbReference type="EMBL" id="JBJQND010000018">
    <property type="protein sequence ID" value="KAL3837265.1"/>
    <property type="molecule type" value="Genomic_DNA"/>
</dbReference>
<reference evidence="1 2" key="1">
    <citation type="submission" date="2024-11" db="EMBL/GenBank/DDBJ databases">
        <title>Chromosome-level genome assembly of the freshwater bivalve Anodonta woodiana.</title>
        <authorList>
            <person name="Chen X."/>
        </authorList>
    </citation>
    <scope>NUCLEOTIDE SEQUENCE [LARGE SCALE GENOMIC DNA]</scope>
    <source>
        <strain evidence="1">MN2024</strain>
        <tissue evidence="1">Gills</tissue>
    </source>
</reference>
<accession>A0ABD3TLM2</accession>
<proteinExistence type="predicted"/>
<evidence type="ECO:0000313" key="1">
    <source>
        <dbReference type="EMBL" id="KAL3837265.1"/>
    </source>
</evidence>
<gene>
    <name evidence="1" type="ORF">ACJMK2_022632</name>
</gene>
<dbReference type="InterPro" id="IPR016187">
    <property type="entry name" value="CTDL_fold"/>
</dbReference>
<dbReference type="AlphaFoldDB" id="A0ABD3TLM2"/>
<dbReference type="SUPFAM" id="SSF56436">
    <property type="entry name" value="C-type lectin-like"/>
    <property type="match status" value="1"/>
</dbReference>